<evidence type="ECO:0000256" key="2">
    <source>
        <dbReference type="ARBA" id="ARBA00022803"/>
    </source>
</evidence>
<dbReference type="Proteomes" id="UP000478505">
    <property type="component" value="Unassembled WGS sequence"/>
</dbReference>
<evidence type="ECO:0000313" key="5">
    <source>
        <dbReference type="EMBL" id="NEV94359.1"/>
    </source>
</evidence>
<dbReference type="AlphaFoldDB" id="A0A6B3R167"/>
<feature type="coiled-coil region" evidence="4">
    <location>
        <begin position="83"/>
        <end position="119"/>
    </location>
</feature>
<dbReference type="RefSeq" id="WP_164005069.1">
    <property type="nucleotide sequence ID" value="NZ_JAAIKD010000004.1"/>
</dbReference>
<keyword evidence="4" id="KW-0175">Coiled coil</keyword>
<dbReference type="Pfam" id="PF13181">
    <property type="entry name" value="TPR_8"/>
    <property type="match status" value="4"/>
</dbReference>
<dbReference type="PANTHER" id="PTHR44858">
    <property type="entry name" value="TETRATRICOPEPTIDE REPEAT PROTEIN 6"/>
    <property type="match status" value="1"/>
</dbReference>
<proteinExistence type="predicted"/>
<dbReference type="Gene3D" id="1.25.40.10">
    <property type="entry name" value="Tetratricopeptide repeat domain"/>
    <property type="match status" value="4"/>
</dbReference>
<dbReference type="InterPro" id="IPR050498">
    <property type="entry name" value="Ycf3"/>
</dbReference>
<evidence type="ECO:0000313" key="6">
    <source>
        <dbReference type="Proteomes" id="UP000478505"/>
    </source>
</evidence>
<evidence type="ECO:0000256" key="1">
    <source>
        <dbReference type="ARBA" id="ARBA00022737"/>
    </source>
</evidence>
<evidence type="ECO:0000256" key="4">
    <source>
        <dbReference type="SAM" id="Coils"/>
    </source>
</evidence>
<name>A0A6B3R167_9FLAO</name>
<dbReference type="PROSITE" id="PS50293">
    <property type="entry name" value="TPR_REGION"/>
    <property type="match status" value="1"/>
</dbReference>
<keyword evidence="2 3" id="KW-0802">TPR repeat</keyword>
<organism evidence="5 6">
    <name type="scientific">Psychroflexus aurantiacus</name>
    <dbReference type="NCBI Taxonomy" id="2709310"/>
    <lineage>
        <taxon>Bacteria</taxon>
        <taxon>Pseudomonadati</taxon>
        <taxon>Bacteroidota</taxon>
        <taxon>Flavobacteriia</taxon>
        <taxon>Flavobacteriales</taxon>
        <taxon>Flavobacteriaceae</taxon>
        <taxon>Psychroflexus</taxon>
    </lineage>
</organism>
<feature type="repeat" description="TPR" evidence="3">
    <location>
        <begin position="295"/>
        <end position="328"/>
    </location>
</feature>
<dbReference type="PROSITE" id="PS50005">
    <property type="entry name" value="TPR"/>
    <property type="match status" value="1"/>
</dbReference>
<dbReference type="PANTHER" id="PTHR44858:SF1">
    <property type="entry name" value="UDP-N-ACETYLGLUCOSAMINE--PEPTIDE N-ACETYLGLUCOSAMINYLTRANSFERASE SPINDLY-RELATED"/>
    <property type="match status" value="1"/>
</dbReference>
<dbReference type="InterPro" id="IPR019734">
    <property type="entry name" value="TPR_rpt"/>
</dbReference>
<sequence>MKKSILALALMIGSVSLGFSQRSEIRDAEDAIEEGKYKEALTELNKAEPQLAEEKDKWVIRYHLAKAKVLGNLAEKQTGDEMLSNINEALASVNKVLEMEEANEEAVNYKAQLRQTMVQSAIDSQNEGDFDMAEKLLYKTYKLNENDTVMLYYAASAAVNGQLYDTALEHYNKLLDLNYDGSSTQYLALNEETGEKEIFQSKNMRDIAIKTGEFSEPTQEKTPSVTGEIAKNVTLIYIQQDQPEKALVAIEKAKEENPGDVSIMQAEADLYYKLGKIDKYDEIMKEVVKMDPENPTLYYNLGVASEQLGDKESAKEYYKKAIEFDPEMVNAYINLAALTLSEERAIVEQMNKLGNSRADNKKYQELNEKKKKFYEEALPYLEKATELAPKNMEALQTKLNIYYQLGKNEEAKALQEKINALQE</sequence>
<keyword evidence="6" id="KW-1185">Reference proteome</keyword>
<protein>
    <submittedName>
        <fullName evidence="5">Tetratricopeptide repeat protein</fullName>
    </submittedName>
</protein>
<accession>A0A6B3R167</accession>
<dbReference type="EMBL" id="JAAIKD010000004">
    <property type="protein sequence ID" value="NEV94359.1"/>
    <property type="molecule type" value="Genomic_DNA"/>
</dbReference>
<dbReference type="SUPFAM" id="SSF48452">
    <property type="entry name" value="TPR-like"/>
    <property type="match status" value="2"/>
</dbReference>
<keyword evidence="1" id="KW-0677">Repeat</keyword>
<gene>
    <name evidence="5" type="ORF">G3567_09415</name>
</gene>
<reference evidence="5 6" key="1">
    <citation type="submission" date="2020-02" db="EMBL/GenBank/DDBJ databases">
        <title>Flavobacteriaceae Psychroflexus bacterium YR1-1, complete genome.</title>
        <authorList>
            <person name="Li Y."/>
            <person name="Wu S."/>
        </authorList>
    </citation>
    <scope>NUCLEOTIDE SEQUENCE [LARGE SCALE GENOMIC DNA]</scope>
    <source>
        <strain evidence="5 6">YR1-1</strain>
    </source>
</reference>
<dbReference type="SMART" id="SM00028">
    <property type="entry name" value="TPR"/>
    <property type="match status" value="5"/>
</dbReference>
<evidence type="ECO:0000256" key="3">
    <source>
        <dbReference type="PROSITE-ProRule" id="PRU00339"/>
    </source>
</evidence>
<comment type="caution">
    <text evidence="5">The sequence shown here is derived from an EMBL/GenBank/DDBJ whole genome shotgun (WGS) entry which is preliminary data.</text>
</comment>
<dbReference type="InterPro" id="IPR011990">
    <property type="entry name" value="TPR-like_helical_dom_sf"/>
</dbReference>